<dbReference type="PROSITE" id="PS50995">
    <property type="entry name" value="HTH_MARR_2"/>
    <property type="match status" value="1"/>
</dbReference>
<keyword evidence="2" id="KW-0238">DNA-binding</keyword>
<evidence type="ECO:0000256" key="1">
    <source>
        <dbReference type="ARBA" id="ARBA00023015"/>
    </source>
</evidence>
<dbReference type="Proteomes" id="UP001418804">
    <property type="component" value="Unassembled WGS sequence"/>
</dbReference>
<proteinExistence type="predicted"/>
<protein>
    <submittedName>
        <fullName evidence="5">MarR family transcriptional regulator</fullName>
    </submittedName>
</protein>
<organism evidence="5 6">
    <name type="scientific">Priestia aryabhattai</name>
    <name type="common">Bacillus aryabhattai</name>
    <dbReference type="NCBI Taxonomy" id="412384"/>
    <lineage>
        <taxon>Bacteria</taxon>
        <taxon>Bacillati</taxon>
        <taxon>Bacillota</taxon>
        <taxon>Bacilli</taxon>
        <taxon>Bacillales</taxon>
        <taxon>Bacillaceae</taxon>
        <taxon>Priestia</taxon>
    </lineage>
</organism>
<keyword evidence="1" id="KW-0805">Transcription regulation</keyword>
<evidence type="ECO:0000313" key="5">
    <source>
        <dbReference type="EMBL" id="MEN3156502.1"/>
    </source>
</evidence>
<sequence>MEALHKQAFQAIESLIMTREKKVQSRKMLANKLTQSVNSTNKKWTITQLHIVSLINKDQYVNNALLSKELNISKPAVSKAINTLVGHGIVLANKNIHNNRETFYSLTKEGEELAEVHDKMHEIAEKRYVELLNKFSEVELKIIIKFLNEWTKQI</sequence>
<dbReference type="Gene3D" id="6.10.140.1680">
    <property type="match status" value="1"/>
</dbReference>
<dbReference type="InterPro" id="IPR036390">
    <property type="entry name" value="WH_DNA-bd_sf"/>
</dbReference>
<dbReference type="Gene3D" id="1.10.10.10">
    <property type="entry name" value="Winged helix-like DNA-binding domain superfamily/Winged helix DNA-binding domain"/>
    <property type="match status" value="1"/>
</dbReference>
<dbReference type="InterPro" id="IPR036388">
    <property type="entry name" value="WH-like_DNA-bd_sf"/>
</dbReference>
<dbReference type="SUPFAM" id="SSF46785">
    <property type="entry name" value="Winged helix' DNA-binding domain"/>
    <property type="match status" value="1"/>
</dbReference>
<dbReference type="SMART" id="SM00347">
    <property type="entry name" value="HTH_MARR"/>
    <property type="match status" value="1"/>
</dbReference>
<accession>A0ABD5L403</accession>
<dbReference type="Pfam" id="PF01047">
    <property type="entry name" value="MarR"/>
    <property type="match status" value="1"/>
</dbReference>
<dbReference type="GO" id="GO:0006355">
    <property type="term" value="P:regulation of DNA-templated transcription"/>
    <property type="evidence" value="ECO:0007669"/>
    <property type="project" value="UniProtKB-ARBA"/>
</dbReference>
<dbReference type="PANTHER" id="PTHR35790">
    <property type="entry name" value="HTH-TYPE TRANSCRIPTIONAL REGULATOR PCHR"/>
    <property type="match status" value="1"/>
</dbReference>
<dbReference type="EMBL" id="JBDIVD010000003">
    <property type="protein sequence ID" value="MEN3156502.1"/>
    <property type="molecule type" value="Genomic_DNA"/>
</dbReference>
<dbReference type="PANTHER" id="PTHR35790:SF4">
    <property type="entry name" value="HTH-TYPE TRANSCRIPTIONAL REGULATOR PCHR"/>
    <property type="match status" value="1"/>
</dbReference>
<gene>
    <name evidence="5" type="ORF">ABDD91_27060</name>
</gene>
<dbReference type="RefSeq" id="WP_243557744.1">
    <property type="nucleotide sequence ID" value="NZ_JBDIVD010000003.1"/>
</dbReference>
<comment type="caution">
    <text evidence="5">The sequence shown here is derived from an EMBL/GenBank/DDBJ whole genome shotgun (WGS) entry which is preliminary data.</text>
</comment>
<evidence type="ECO:0000313" key="6">
    <source>
        <dbReference type="Proteomes" id="UP001418804"/>
    </source>
</evidence>
<evidence type="ECO:0000256" key="3">
    <source>
        <dbReference type="ARBA" id="ARBA00023163"/>
    </source>
</evidence>
<keyword evidence="3" id="KW-0804">Transcription</keyword>
<dbReference type="GO" id="GO:0003677">
    <property type="term" value="F:DNA binding"/>
    <property type="evidence" value="ECO:0007669"/>
    <property type="project" value="UniProtKB-KW"/>
</dbReference>
<name>A0ABD5L403_PRIAR</name>
<evidence type="ECO:0000259" key="4">
    <source>
        <dbReference type="PROSITE" id="PS50995"/>
    </source>
</evidence>
<dbReference type="InterPro" id="IPR000835">
    <property type="entry name" value="HTH_MarR-typ"/>
</dbReference>
<dbReference type="AlphaFoldDB" id="A0ABD5L403"/>
<dbReference type="InterPro" id="IPR052067">
    <property type="entry name" value="Metal_resp_HTH_trans_reg"/>
</dbReference>
<reference evidence="5 6" key="2">
    <citation type="submission" date="2024-05" db="EMBL/GenBank/DDBJ databases">
        <authorList>
            <person name="Zheng X."/>
        </authorList>
    </citation>
    <scope>NUCLEOTIDE SEQUENCE [LARGE SCALE GENOMIC DNA]</scope>
    <source>
        <strain evidence="5 6">C4-10</strain>
    </source>
</reference>
<reference evidence="5 6" key="1">
    <citation type="submission" date="2024-05" db="EMBL/GenBank/DDBJ databases">
        <title>The mechanism of isolation and screening of efficient mineral weathering bacteria priestia aryabhattai c4-10 with weathered biotite.</title>
        <authorList>
            <person name="Yang S."/>
        </authorList>
    </citation>
    <scope>NUCLEOTIDE SEQUENCE [LARGE SCALE GENOMIC DNA]</scope>
    <source>
        <strain evidence="5 6">C4-10</strain>
    </source>
</reference>
<feature type="domain" description="HTH marR-type" evidence="4">
    <location>
        <begin position="1"/>
        <end position="152"/>
    </location>
</feature>
<evidence type="ECO:0000256" key="2">
    <source>
        <dbReference type="ARBA" id="ARBA00023125"/>
    </source>
</evidence>